<evidence type="ECO:0000259" key="4">
    <source>
        <dbReference type="PROSITE" id="PS51379"/>
    </source>
</evidence>
<evidence type="ECO:0000256" key="1">
    <source>
        <dbReference type="ARBA" id="ARBA00022630"/>
    </source>
</evidence>
<organism evidence="5 6">
    <name type="scientific">Anaeromyxobacter oryzae</name>
    <dbReference type="NCBI Taxonomy" id="2918170"/>
    <lineage>
        <taxon>Bacteria</taxon>
        <taxon>Pseudomonadati</taxon>
        <taxon>Myxococcota</taxon>
        <taxon>Myxococcia</taxon>
        <taxon>Myxococcales</taxon>
        <taxon>Cystobacterineae</taxon>
        <taxon>Anaeromyxobacteraceae</taxon>
        <taxon>Anaeromyxobacter</taxon>
    </lineage>
</organism>
<dbReference type="Gene3D" id="3.50.50.60">
    <property type="entry name" value="FAD/NAD(P)-binding domain"/>
    <property type="match status" value="4"/>
</dbReference>
<sequence length="745" mass="80565">MDFASLWIVSGSFACVGLLAGGHLGRRWLRQRRDRAALDEKAGRGEHLARSLHPVIDPNVCIGSLSCLKACPEGDILGVVDGAASLVHADHCIGHGRCAAECPVGAIRLVFGTAERGVDLPEVDGHFESSRPGVHVVGELGGMGLIKNAIGQGLQVAERIAEIVPRGGPEVVVVGAGPAGIATALGLKARGVPFRLVEQGTIGGSVAHYPRRKIAMTETVELPLVGRFGQRLITKEELLASWHRILRKTGIHVEQGVKVTGIEGDDGRFTVRTEAGAIAASKVVLAIGRRGTPRRLGVPGEETEKVLYGLTDPDQYDGARVLVVGGGDSALEAAIQLAEESTAEVTLSYRGDALARCREANRRRLEGLVQAGRIRALLRSTVTEIRAREVLLDVAGQAATLENDFVIVNAGGELPLELLAKAGVSLRRYHGEAPGEVHVDGTGDGYREQRRRAAARRERSDRIRRRVVRTLYALAGIAILAALAWKGRDYYPLSRVERLRSPLHPSMKPAGTFGHSIGMAATAFMLSNFLYAARKRWKRLAALGSIRSWLDFHVFVGFMSPLVIVFHAAFQSNNLLATGTSAALAVVVSTGIVGRYIYGMVPSDGGKSVELAELLGRFERLRAEMGPLLEEAGGPARALLDRAAAPVRGGSLLLLFLAVPAQALVFRVRLARVRRRFRDPGHFARFREAVVRLARLRWQIRFYASLKRLLRGWRVFHASLAVFLVLAIAAHIGLSLYLGYGLLHR</sequence>
<dbReference type="PRINTS" id="PR00469">
    <property type="entry name" value="PNDRDTASEII"/>
</dbReference>
<feature type="transmembrane region" description="Helical" evidence="3">
    <location>
        <begin position="715"/>
        <end position="740"/>
    </location>
</feature>
<dbReference type="SUPFAM" id="SSF51905">
    <property type="entry name" value="FAD/NAD(P)-binding domain"/>
    <property type="match status" value="1"/>
</dbReference>
<dbReference type="PRINTS" id="PR00368">
    <property type="entry name" value="FADPNR"/>
</dbReference>
<evidence type="ECO:0000313" key="5">
    <source>
        <dbReference type="EMBL" id="BDG05978.1"/>
    </source>
</evidence>
<keyword evidence="1" id="KW-0285">Flavoprotein</keyword>
<feature type="domain" description="4Fe-4S ferredoxin-type" evidence="4">
    <location>
        <begin position="52"/>
        <end position="82"/>
    </location>
</feature>
<gene>
    <name evidence="5" type="ORF">AMOR_49740</name>
</gene>
<keyword evidence="3" id="KW-1133">Transmembrane helix</keyword>
<dbReference type="RefSeq" id="WP_248355201.1">
    <property type="nucleotide sequence ID" value="NZ_AP025591.1"/>
</dbReference>
<dbReference type="InterPro" id="IPR036188">
    <property type="entry name" value="FAD/NAD-bd_sf"/>
</dbReference>
<name>A0ABM7X2G5_9BACT</name>
<dbReference type="Pfam" id="PF13237">
    <property type="entry name" value="Fer4_10"/>
    <property type="match status" value="1"/>
</dbReference>
<dbReference type="SUPFAM" id="SSF54862">
    <property type="entry name" value="4Fe-4S ferredoxins"/>
    <property type="match status" value="1"/>
</dbReference>
<keyword evidence="2" id="KW-0560">Oxidoreductase</keyword>
<feature type="domain" description="4Fe-4S ferredoxin-type" evidence="4">
    <location>
        <begin position="83"/>
        <end position="112"/>
    </location>
</feature>
<keyword evidence="3" id="KW-0812">Transmembrane</keyword>
<reference evidence="6" key="1">
    <citation type="journal article" date="2022" name="Int. J. Syst. Evol. Microbiol.">
        <title>Anaeromyxobacter oryzae sp. nov., Anaeromyxobacter diazotrophicus sp. nov. and Anaeromyxobacter paludicola sp. nov., isolated from paddy soils.</title>
        <authorList>
            <person name="Itoh H."/>
            <person name="Xu Z."/>
            <person name="Mise K."/>
            <person name="Masuda Y."/>
            <person name="Ushijima N."/>
            <person name="Hayakawa C."/>
            <person name="Shiratori Y."/>
            <person name="Senoo K."/>
        </authorList>
    </citation>
    <scope>NUCLEOTIDE SEQUENCE [LARGE SCALE GENOMIC DNA]</scope>
    <source>
        <strain evidence="6">Red232</strain>
    </source>
</reference>
<dbReference type="Pfam" id="PF13738">
    <property type="entry name" value="Pyr_redox_3"/>
    <property type="match status" value="1"/>
</dbReference>
<evidence type="ECO:0000256" key="2">
    <source>
        <dbReference type="ARBA" id="ARBA00023002"/>
    </source>
</evidence>
<dbReference type="InterPro" id="IPR050097">
    <property type="entry name" value="Ferredoxin-NADP_redctase_2"/>
</dbReference>
<feature type="transmembrane region" description="Helical" evidence="3">
    <location>
        <begin position="649"/>
        <end position="668"/>
    </location>
</feature>
<keyword evidence="3" id="KW-0472">Membrane</keyword>
<accession>A0ABM7X2G5</accession>
<dbReference type="InterPro" id="IPR017896">
    <property type="entry name" value="4Fe4S_Fe-S-bd"/>
</dbReference>
<proteinExistence type="predicted"/>
<protein>
    <recommendedName>
        <fullName evidence="4">4Fe-4S ferredoxin-type domain-containing protein</fullName>
    </recommendedName>
</protein>
<keyword evidence="6" id="KW-1185">Reference proteome</keyword>
<feature type="transmembrane region" description="Helical" evidence="3">
    <location>
        <begin position="6"/>
        <end position="25"/>
    </location>
</feature>
<feature type="transmembrane region" description="Helical" evidence="3">
    <location>
        <begin position="552"/>
        <end position="570"/>
    </location>
</feature>
<evidence type="ECO:0000313" key="6">
    <source>
        <dbReference type="Proteomes" id="UP001162891"/>
    </source>
</evidence>
<feature type="transmembrane region" description="Helical" evidence="3">
    <location>
        <begin position="513"/>
        <end position="531"/>
    </location>
</feature>
<dbReference type="EMBL" id="AP025591">
    <property type="protein sequence ID" value="BDG05978.1"/>
    <property type="molecule type" value="Genomic_DNA"/>
</dbReference>
<dbReference type="PANTHER" id="PTHR48105">
    <property type="entry name" value="THIOREDOXIN REDUCTASE 1-RELATED-RELATED"/>
    <property type="match status" value="1"/>
</dbReference>
<dbReference type="Gene3D" id="3.30.70.20">
    <property type="match status" value="1"/>
</dbReference>
<dbReference type="PROSITE" id="PS51379">
    <property type="entry name" value="4FE4S_FER_2"/>
    <property type="match status" value="2"/>
</dbReference>
<dbReference type="Proteomes" id="UP001162891">
    <property type="component" value="Chromosome"/>
</dbReference>
<feature type="transmembrane region" description="Helical" evidence="3">
    <location>
        <begin position="467"/>
        <end position="485"/>
    </location>
</feature>
<evidence type="ECO:0000256" key="3">
    <source>
        <dbReference type="SAM" id="Phobius"/>
    </source>
</evidence>